<accession>A0A8K0NQ69</accession>
<evidence type="ECO:0000256" key="1">
    <source>
        <dbReference type="SAM" id="MobiDB-lite"/>
    </source>
</evidence>
<feature type="compositionally biased region" description="Low complexity" evidence="1">
    <location>
        <begin position="1"/>
        <end position="51"/>
    </location>
</feature>
<organism evidence="2 3">
    <name type="scientific">Filobasidium floriforme</name>
    <dbReference type="NCBI Taxonomy" id="5210"/>
    <lineage>
        <taxon>Eukaryota</taxon>
        <taxon>Fungi</taxon>
        <taxon>Dikarya</taxon>
        <taxon>Basidiomycota</taxon>
        <taxon>Agaricomycotina</taxon>
        <taxon>Tremellomycetes</taxon>
        <taxon>Filobasidiales</taxon>
        <taxon>Filobasidiaceae</taxon>
        <taxon>Filobasidium</taxon>
    </lineage>
</organism>
<feature type="region of interest" description="Disordered" evidence="1">
    <location>
        <begin position="1"/>
        <end position="88"/>
    </location>
</feature>
<evidence type="ECO:0000313" key="2">
    <source>
        <dbReference type="EMBL" id="KAG7527647.1"/>
    </source>
</evidence>
<sequence>MSSDKTSASAKSAGSSKPSGSSSSPSSSSDKIGLSGSSPTSSSASATTTPVTPNPKINDKGKKRKISVEATSSNETLDVDDSPGFKKIKPLQISTEPCKEEYKWTVPMTQLARNREKEQRKKRQEGKEK</sequence>
<name>A0A8K0NQ69_9TREE</name>
<gene>
    <name evidence="2" type="ORF">FFLO_06727</name>
</gene>
<keyword evidence="3" id="KW-1185">Reference proteome</keyword>
<reference evidence="2" key="1">
    <citation type="submission" date="2020-04" db="EMBL/GenBank/DDBJ databases">
        <title>Analysis of mating type loci in Filobasidium floriforme.</title>
        <authorList>
            <person name="Nowrousian M."/>
        </authorList>
    </citation>
    <scope>NUCLEOTIDE SEQUENCE</scope>
    <source>
        <strain evidence="2">CBS 6242</strain>
    </source>
</reference>
<evidence type="ECO:0000313" key="3">
    <source>
        <dbReference type="Proteomes" id="UP000812966"/>
    </source>
</evidence>
<dbReference type="Proteomes" id="UP000812966">
    <property type="component" value="Unassembled WGS sequence"/>
</dbReference>
<proteinExistence type="predicted"/>
<dbReference type="AlphaFoldDB" id="A0A8K0NQ69"/>
<comment type="caution">
    <text evidence="2">The sequence shown here is derived from an EMBL/GenBank/DDBJ whole genome shotgun (WGS) entry which is preliminary data.</text>
</comment>
<dbReference type="EMBL" id="JABELV010000250">
    <property type="protein sequence ID" value="KAG7527647.1"/>
    <property type="molecule type" value="Genomic_DNA"/>
</dbReference>
<protein>
    <submittedName>
        <fullName evidence="2">Uncharacterized protein</fullName>
    </submittedName>
</protein>